<dbReference type="AlphaFoldDB" id="A0AAJ3DBU0"/>
<dbReference type="InterPro" id="IPR021862">
    <property type="entry name" value="DUF3472"/>
</dbReference>
<proteinExistence type="predicted"/>
<feature type="chain" id="PRO_5042565557" evidence="1">
    <location>
        <begin position="23"/>
        <end position="500"/>
    </location>
</feature>
<accession>A0AAJ3DBU0</accession>
<organism evidence="2 3">
    <name type="scientific">Weissella confusa</name>
    <name type="common">Lactobacillus confusus</name>
    <dbReference type="NCBI Taxonomy" id="1583"/>
    <lineage>
        <taxon>Bacteria</taxon>
        <taxon>Bacillati</taxon>
        <taxon>Bacillota</taxon>
        <taxon>Bacilli</taxon>
        <taxon>Lactobacillales</taxon>
        <taxon>Lactobacillaceae</taxon>
        <taxon>Weissella</taxon>
    </lineage>
</organism>
<feature type="signal peptide" evidence="1">
    <location>
        <begin position="1"/>
        <end position="22"/>
    </location>
</feature>
<evidence type="ECO:0000313" key="3">
    <source>
        <dbReference type="Proteomes" id="UP000719917"/>
    </source>
</evidence>
<sequence length="500" mass="55124">MLKKWIYLSSSVLALTTLGVNGITLQQLSVHADTKNTDNKASQGKTFHYLDKTSLDAKVSPYVQFQLKNGGQYVLDKQAATDHNVDAELIKSTQDKLDAINQENTANRAQSDGHTDGYYHNAPNVYITPQNVPSNRTMVSSEFRATKSTPNTYWATQTINSGMEGGAYGGFQQITGNDESGQQIALFSIWNPYASKDPIKVAYASPDTKTNSFGAEGTGVQARTNYHFKIGSWYNQTIKVWQENGHTYYGQWLFDVDNQKWLLTGVYDYPVPNVQIQSDTDWNGDGQYARDGEIRNWVSQDAKTGTVTPATSLHVTDNDSDYLNWDGGTTSDGVKFHAGGYQQDSTIGRGKTFTVPSQVPSELSAAQITKYDLTKDTSTGNWNMAWAVDQSKAPQLNAVVNTYEVASNGSRTLVNTSPTIDAWVNESRFALDASKTYQVELTIHDIAGHTTTQTLQVDPGAPTGHAVQVSDNGTTNTPWWMNIWNWITGIGHSLFGWIGL</sequence>
<dbReference type="EMBL" id="JAAAMQ010000038">
    <property type="protein sequence ID" value="NBA12556.1"/>
    <property type="molecule type" value="Genomic_DNA"/>
</dbReference>
<protein>
    <submittedName>
        <fullName evidence="2">DUF3472 domain-containing protein</fullName>
    </submittedName>
</protein>
<dbReference type="RefSeq" id="WP_161691681.1">
    <property type="nucleotide sequence ID" value="NZ_JAAAMQ010000038.1"/>
</dbReference>
<evidence type="ECO:0000256" key="1">
    <source>
        <dbReference type="SAM" id="SignalP"/>
    </source>
</evidence>
<reference evidence="2" key="1">
    <citation type="submission" date="2020-01" db="EMBL/GenBank/DDBJ databases">
        <title>First Reported Case and Whole Genome of Weissella confusa in an Equid.</title>
        <authorList>
            <person name="Little S.V."/>
            <person name="Lawhon S.D."/>
        </authorList>
    </citation>
    <scope>NUCLEOTIDE SEQUENCE</scope>
    <source>
        <strain evidence="2">718955</strain>
    </source>
</reference>
<gene>
    <name evidence="2" type="ORF">GTU77_10225</name>
</gene>
<name>A0AAJ3DBU0_WEICO</name>
<dbReference type="Proteomes" id="UP000719917">
    <property type="component" value="Unassembled WGS sequence"/>
</dbReference>
<comment type="caution">
    <text evidence="2">The sequence shown here is derived from an EMBL/GenBank/DDBJ whole genome shotgun (WGS) entry which is preliminary data.</text>
</comment>
<dbReference type="Pfam" id="PF11958">
    <property type="entry name" value="DUF3472"/>
    <property type="match status" value="1"/>
</dbReference>
<keyword evidence="1" id="KW-0732">Signal</keyword>
<evidence type="ECO:0000313" key="2">
    <source>
        <dbReference type="EMBL" id="NBA12556.1"/>
    </source>
</evidence>